<keyword evidence="2" id="KW-1185">Reference proteome</keyword>
<name>A0A1I0TY73_9BACL</name>
<dbReference type="STRING" id="186116.SAMN05192569_10794"/>
<dbReference type="RefSeq" id="WP_090952359.1">
    <property type="nucleotide sequence ID" value="NZ_FOJS01000079.1"/>
</dbReference>
<gene>
    <name evidence="1" type="ORF">SAMN05192569_10794</name>
</gene>
<protein>
    <submittedName>
        <fullName evidence="1">Uncharacterized protein</fullName>
    </submittedName>
</protein>
<dbReference type="AlphaFoldDB" id="A0A1I0TY73"/>
<sequence>MLELIPKREGKKITLGNMEELPEKIELVDGYFSFTKNEKKTLLLAILTNTELEFLINVL</sequence>
<organism evidence="1 2">
    <name type="scientific">Parageobacillus thermantarcticus</name>
    <dbReference type="NCBI Taxonomy" id="186116"/>
    <lineage>
        <taxon>Bacteria</taxon>
        <taxon>Bacillati</taxon>
        <taxon>Bacillota</taxon>
        <taxon>Bacilli</taxon>
        <taxon>Bacillales</taxon>
        <taxon>Anoxybacillaceae</taxon>
        <taxon>Parageobacillus</taxon>
    </lineage>
</organism>
<dbReference type="EMBL" id="FOJS01000079">
    <property type="protein sequence ID" value="SFA56744.1"/>
    <property type="molecule type" value="Genomic_DNA"/>
</dbReference>
<proteinExistence type="predicted"/>
<evidence type="ECO:0000313" key="1">
    <source>
        <dbReference type="EMBL" id="SFA56744.1"/>
    </source>
</evidence>
<accession>A0A1I0TY73</accession>
<dbReference type="Proteomes" id="UP000198650">
    <property type="component" value="Unassembled WGS sequence"/>
</dbReference>
<evidence type="ECO:0000313" key="2">
    <source>
        <dbReference type="Proteomes" id="UP000198650"/>
    </source>
</evidence>
<reference evidence="2" key="1">
    <citation type="submission" date="2016-10" db="EMBL/GenBank/DDBJ databases">
        <authorList>
            <person name="Varghese N."/>
            <person name="Submissions S."/>
        </authorList>
    </citation>
    <scope>NUCLEOTIDE SEQUENCE [LARGE SCALE GENOMIC DNA]</scope>
    <source>
        <strain evidence="2">M1</strain>
    </source>
</reference>